<evidence type="ECO:0000256" key="2">
    <source>
        <dbReference type="SAM" id="SignalP"/>
    </source>
</evidence>
<keyword evidence="4" id="KW-1185">Reference proteome</keyword>
<gene>
    <name evidence="3" type="ORF">DFR41_103398</name>
</gene>
<feature type="compositionally biased region" description="Low complexity" evidence="1">
    <location>
        <begin position="66"/>
        <end position="83"/>
    </location>
</feature>
<proteinExistence type="predicted"/>
<keyword evidence="2" id="KW-0732">Signal</keyword>
<evidence type="ECO:0000313" key="3">
    <source>
        <dbReference type="EMBL" id="RDI26240.1"/>
    </source>
</evidence>
<feature type="chain" id="PRO_5016629123" description="Lipoprotein" evidence="2">
    <location>
        <begin position="23"/>
        <end position="103"/>
    </location>
</feature>
<reference evidence="3 4" key="1">
    <citation type="submission" date="2018-07" db="EMBL/GenBank/DDBJ databases">
        <title>Genomic Encyclopedia of Type Strains, Phase IV (KMG-IV): sequencing the most valuable type-strain genomes for metagenomic binning, comparative biology and taxonomic classification.</title>
        <authorList>
            <person name="Goeker M."/>
        </authorList>
    </citation>
    <scope>NUCLEOTIDE SEQUENCE [LARGE SCALE GENOMIC DNA]</scope>
    <source>
        <strain evidence="3 4">DSM 21352</strain>
    </source>
</reference>
<name>A0A370FHK6_9BURK</name>
<dbReference type="PROSITE" id="PS51257">
    <property type="entry name" value="PROKAR_LIPOPROTEIN"/>
    <property type="match status" value="1"/>
</dbReference>
<feature type="compositionally biased region" description="Polar residues" evidence="1">
    <location>
        <begin position="34"/>
        <end position="47"/>
    </location>
</feature>
<evidence type="ECO:0008006" key="5">
    <source>
        <dbReference type="Google" id="ProtNLM"/>
    </source>
</evidence>
<protein>
    <recommendedName>
        <fullName evidence="5">Lipoprotein</fullName>
    </recommendedName>
</protein>
<dbReference type="RefSeq" id="WP_114802794.1">
    <property type="nucleotide sequence ID" value="NZ_QQAV01000003.1"/>
</dbReference>
<organism evidence="3 4">
    <name type="scientific">Pseudacidovorax intermedius</name>
    <dbReference type="NCBI Taxonomy" id="433924"/>
    <lineage>
        <taxon>Bacteria</taxon>
        <taxon>Pseudomonadati</taxon>
        <taxon>Pseudomonadota</taxon>
        <taxon>Betaproteobacteria</taxon>
        <taxon>Burkholderiales</taxon>
        <taxon>Comamonadaceae</taxon>
        <taxon>Pseudacidovorax</taxon>
    </lineage>
</organism>
<evidence type="ECO:0000256" key="1">
    <source>
        <dbReference type="SAM" id="MobiDB-lite"/>
    </source>
</evidence>
<accession>A0A370FHK6</accession>
<dbReference type="EMBL" id="QQAV01000003">
    <property type="protein sequence ID" value="RDI26240.1"/>
    <property type="molecule type" value="Genomic_DNA"/>
</dbReference>
<evidence type="ECO:0000313" key="4">
    <source>
        <dbReference type="Proteomes" id="UP000255265"/>
    </source>
</evidence>
<comment type="caution">
    <text evidence="3">The sequence shown here is derived from an EMBL/GenBank/DDBJ whole genome shotgun (WGS) entry which is preliminary data.</text>
</comment>
<feature type="region of interest" description="Disordered" evidence="1">
    <location>
        <begin position="21"/>
        <end position="103"/>
    </location>
</feature>
<sequence length="103" mass="9303">MNALARSALAIATLAAAGGLLAGCDPKPKAETPTAASTSGASGTPQGINPAPSHAGVDSGAHKGPAEGSSAIGGVAAGQAAGGHTVDGPTPAPSSGDGAAPKN</sequence>
<feature type="signal peptide" evidence="2">
    <location>
        <begin position="1"/>
        <end position="22"/>
    </location>
</feature>
<dbReference type="AlphaFoldDB" id="A0A370FHK6"/>
<dbReference type="Proteomes" id="UP000255265">
    <property type="component" value="Unassembled WGS sequence"/>
</dbReference>